<feature type="region of interest" description="Disordered" evidence="1">
    <location>
        <begin position="250"/>
        <end position="289"/>
    </location>
</feature>
<evidence type="ECO:0000256" key="2">
    <source>
        <dbReference type="SAM" id="Phobius"/>
    </source>
</evidence>
<dbReference type="HOGENOM" id="CLU_895584_0_0_1"/>
<dbReference type="RefSeq" id="XP_005831333.1">
    <property type="nucleotide sequence ID" value="XM_005831276.1"/>
</dbReference>
<feature type="transmembrane region" description="Helical" evidence="2">
    <location>
        <begin position="20"/>
        <end position="38"/>
    </location>
</feature>
<sequence>MAANESAPLLSRRLRGNNLTMYLLAGIGLIAVSSLLLVSDHRPRANVLLQTRPSRRAQLAQALIMKGKDLMDAGKADLRMAQLIEGNVFQGSMLEGNATDSSKKKCTGDVLECHGVNLDNWPHYHEIPTLPGYVSPPEGGRGGAEADENSSATEIPDDVADYDLYNRRPLQRAGVHVGRWFWEDEDDGIDDESSNSNETSAAEEAADEEVERIMQKLENRTTPEERLSRLGVKLDGMPWDNEDDYRYHESRIPDDMGDPMDYKSQRVSLHQVPSRAARTPKSRMSSYKRGLDAYREYQADLARMRSLSRRK</sequence>
<dbReference type="GeneID" id="17300937"/>
<reference evidence="3 5" key="1">
    <citation type="journal article" date="2012" name="Nature">
        <title>Algal genomes reveal evolutionary mosaicism and the fate of nucleomorphs.</title>
        <authorList>
            <consortium name="DOE Joint Genome Institute"/>
            <person name="Curtis B.A."/>
            <person name="Tanifuji G."/>
            <person name="Burki F."/>
            <person name="Gruber A."/>
            <person name="Irimia M."/>
            <person name="Maruyama S."/>
            <person name="Arias M.C."/>
            <person name="Ball S.G."/>
            <person name="Gile G.H."/>
            <person name="Hirakawa Y."/>
            <person name="Hopkins J.F."/>
            <person name="Kuo A."/>
            <person name="Rensing S.A."/>
            <person name="Schmutz J."/>
            <person name="Symeonidi A."/>
            <person name="Elias M."/>
            <person name="Eveleigh R.J."/>
            <person name="Herman E.K."/>
            <person name="Klute M.J."/>
            <person name="Nakayama T."/>
            <person name="Obornik M."/>
            <person name="Reyes-Prieto A."/>
            <person name="Armbrust E.V."/>
            <person name="Aves S.J."/>
            <person name="Beiko R.G."/>
            <person name="Coutinho P."/>
            <person name="Dacks J.B."/>
            <person name="Durnford D.G."/>
            <person name="Fast N.M."/>
            <person name="Green B.R."/>
            <person name="Grisdale C.J."/>
            <person name="Hempel F."/>
            <person name="Henrissat B."/>
            <person name="Hoppner M.P."/>
            <person name="Ishida K."/>
            <person name="Kim E."/>
            <person name="Koreny L."/>
            <person name="Kroth P.G."/>
            <person name="Liu Y."/>
            <person name="Malik S.B."/>
            <person name="Maier U.G."/>
            <person name="McRose D."/>
            <person name="Mock T."/>
            <person name="Neilson J.A."/>
            <person name="Onodera N.T."/>
            <person name="Poole A.M."/>
            <person name="Pritham E.J."/>
            <person name="Richards T.A."/>
            <person name="Rocap G."/>
            <person name="Roy S.W."/>
            <person name="Sarai C."/>
            <person name="Schaack S."/>
            <person name="Shirato S."/>
            <person name="Slamovits C.H."/>
            <person name="Spencer D.F."/>
            <person name="Suzuki S."/>
            <person name="Worden A.Z."/>
            <person name="Zauner S."/>
            <person name="Barry K."/>
            <person name="Bell C."/>
            <person name="Bharti A.K."/>
            <person name="Crow J.A."/>
            <person name="Grimwood J."/>
            <person name="Kramer R."/>
            <person name="Lindquist E."/>
            <person name="Lucas S."/>
            <person name="Salamov A."/>
            <person name="McFadden G.I."/>
            <person name="Lane C.E."/>
            <person name="Keeling P.J."/>
            <person name="Gray M.W."/>
            <person name="Grigoriev I.V."/>
            <person name="Archibald J.M."/>
        </authorList>
    </citation>
    <scope>NUCLEOTIDE SEQUENCE</scope>
    <source>
        <strain evidence="3 5">CCMP2712</strain>
    </source>
</reference>
<dbReference type="AlphaFoldDB" id="L1J743"/>
<reference evidence="5" key="2">
    <citation type="submission" date="2012-11" db="EMBL/GenBank/DDBJ databases">
        <authorList>
            <person name="Kuo A."/>
            <person name="Curtis B.A."/>
            <person name="Tanifuji G."/>
            <person name="Burki F."/>
            <person name="Gruber A."/>
            <person name="Irimia M."/>
            <person name="Maruyama S."/>
            <person name="Arias M.C."/>
            <person name="Ball S.G."/>
            <person name="Gile G.H."/>
            <person name="Hirakawa Y."/>
            <person name="Hopkins J.F."/>
            <person name="Rensing S.A."/>
            <person name="Schmutz J."/>
            <person name="Symeonidi A."/>
            <person name="Elias M."/>
            <person name="Eveleigh R.J."/>
            <person name="Herman E.K."/>
            <person name="Klute M.J."/>
            <person name="Nakayama T."/>
            <person name="Obornik M."/>
            <person name="Reyes-Prieto A."/>
            <person name="Armbrust E.V."/>
            <person name="Aves S.J."/>
            <person name="Beiko R.G."/>
            <person name="Coutinho P."/>
            <person name="Dacks J.B."/>
            <person name="Durnford D.G."/>
            <person name="Fast N.M."/>
            <person name="Green B.R."/>
            <person name="Grisdale C."/>
            <person name="Hempe F."/>
            <person name="Henrissat B."/>
            <person name="Hoppner M.P."/>
            <person name="Ishida K.-I."/>
            <person name="Kim E."/>
            <person name="Koreny L."/>
            <person name="Kroth P.G."/>
            <person name="Liu Y."/>
            <person name="Malik S.-B."/>
            <person name="Maier U.G."/>
            <person name="McRose D."/>
            <person name="Mock T."/>
            <person name="Neilson J.A."/>
            <person name="Onodera N.T."/>
            <person name="Poole A.M."/>
            <person name="Pritham E.J."/>
            <person name="Richards T.A."/>
            <person name="Rocap G."/>
            <person name="Roy S.W."/>
            <person name="Sarai C."/>
            <person name="Schaack S."/>
            <person name="Shirato S."/>
            <person name="Slamovits C.H."/>
            <person name="Spencer D.F."/>
            <person name="Suzuki S."/>
            <person name="Worden A.Z."/>
            <person name="Zauner S."/>
            <person name="Barry K."/>
            <person name="Bell C."/>
            <person name="Bharti A.K."/>
            <person name="Crow J.A."/>
            <person name="Grimwood J."/>
            <person name="Kramer R."/>
            <person name="Lindquist E."/>
            <person name="Lucas S."/>
            <person name="Salamov A."/>
            <person name="McFadden G.I."/>
            <person name="Lane C.E."/>
            <person name="Keeling P.J."/>
            <person name="Gray M.W."/>
            <person name="Grigoriev I.V."/>
            <person name="Archibald J.M."/>
        </authorList>
    </citation>
    <scope>NUCLEOTIDE SEQUENCE</scope>
    <source>
        <strain evidence="5">CCMP2712</strain>
    </source>
</reference>
<organism evidence="3">
    <name type="scientific">Guillardia theta (strain CCMP2712)</name>
    <name type="common">Cryptophyte</name>
    <dbReference type="NCBI Taxonomy" id="905079"/>
    <lineage>
        <taxon>Eukaryota</taxon>
        <taxon>Cryptophyceae</taxon>
        <taxon>Pyrenomonadales</taxon>
        <taxon>Geminigeraceae</taxon>
        <taxon>Guillardia</taxon>
    </lineage>
</organism>
<feature type="region of interest" description="Disordered" evidence="1">
    <location>
        <begin position="186"/>
        <end position="209"/>
    </location>
</feature>
<evidence type="ECO:0000313" key="5">
    <source>
        <dbReference type="Proteomes" id="UP000011087"/>
    </source>
</evidence>
<keyword evidence="2" id="KW-0472">Membrane</keyword>
<dbReference type="EMBL" id="JH993005">
    <property type="protein sequence ID" value="EKX44353.1"/>
    <property type="molecule type" value="Genomic_DNA"/>
</dbReference>
<proteinExistence type="predicted"/>
<feature type="compositionally biased region" description="Low complexity" evidence="1">
    <location>
        <begin position="194"/>
        <end position="203"/>
    </location>
</feature>
<dbReference type="KEGG" id="gtt:GUITHDRAFT_109802"/>
<evidence type="ECO:0000256" key="1">
    <source>
        <dbReference type="SAM" id="MobiDB-lite"/>
    </source>
</evidence>
<keyword evidence="2" id="KW-0812">Transmembrane</keyword>
<feature type="region of interest" description="Disordered" evidence="1">
    <location>
        <begin position="135"/>
        <end position="154"/>
    </location>
</feature>
<dbReference type="PaxDb" id="55529-EKX44353"/>
<dbReference type="Proteomes" id="UP000011087">
    <property type="component" value="Unassembled WGS sequence"/>
</dbReference>
<gene>
    <name evidence="3" type="ORF">GUITHDRAFT_109802</name>
</gene>
<name>L1J743_GUITC</name>
<keyword evidence="5" id="KW-1185">Reference proteome</keyword>
<feature type="compositionally biased region" description="Basic and acidic residues" evidence="1">
    <location>
        <begin position="250"/>
        <end position="264"/>
    </location>
</feature>
<protein>
    <submittedName>
        <fullName evidence="3 4">Uncharacterized protein</fullName>
    </submittedName>
</protein>
<reference evidence="4" key="3">
    <citation type="submission" date="2015-06" db="UniProtKB">
        <authorList>
            <consortium name="EnsemblProtists"/>
        </authorList>
    </citation>
    <scope>IDENTIFICATION</scope>
</reference>
<evidence type="ECO:0000313" key="4">
    <source>
        <dbReference type="EnsemblProtists" id="EKX44353"/>
    </source>
</evidence>
<dbReference type="EnsemblProtists" id="EKX44353">
    <property type="protein sequence ID" value="EKX44353"/>
    <property type="gene ID" value="GUITHDRAFT_109802"/>
</dbReference>
<keyword evidence="2" id="KW-1133">Transmembrane helix</keyword>
<evidence type="ECO:0000313" key="3">
    <source>
        <dbReference type="EMBL" id="EKX44353.1"/>
    </source>
</evidence>
<accession>L1J743</accession>